<protein>
    <submittedName>
        <fullName evidence="2">Phage antirepressor protein KilAC domain-containing protein</fullName>
    </submittedName>
</protein>
<evidence type="ECO:0000313" key="2">
    <source>
        <dbReference type="EMBL" id="SHK79856.1"/>
    </source>
</evidence>
<dbReference type="AlphaFoldDB" id="A0A1M6VEZ5"/>
<feature type="domain" description="Bro-N" evidence="1">
    <location>
        <begin position="1"/>
        <end position="106"/>
    </location>
</feature>
<dbReference type="Pfam" id="PF03374">
    <property type="entry name" value="ANT"/>
    <property type="match status" value="1"/>
</dbReference>
<name>A0A1M6VEZ5_XYLRU</name>
<organism evidence="2 3">
    <name type="scientific">Xylanibacter ruminicola</name>
    <name type="common">Prevotella ruminicola</name>
    <dbReference type="NCBI Taxonomy" id="839"/>
    <lineage>
        <taxon>Bacteria</taxon>
        <taxon>Pseudomonadati</taxon>
        <taxon>Bacteroidota</taxon>
        <taxon>Bacteroidia</taxon>
        <taxon>Bacteroidales</taxon>
        <taxon>Prevotellaceae</taxon>
        <taxon>Xylanibacter</taxon>
    </lineage>
</organism>
<evidence type="ECO:0000259" key="1">
    <source>
        <dbReference type="PROSITE" id="PS51750"/>
    </source>
</evidence>
<dbReference type="InterPro" id="IPR005039">
    <property type="entry name" value="Ant_C"/>
</dbReference>
<dbReference type="Pfam" id="PF02498">
    <property type="entry name" value="Bro-N"/>
    <property type="match status" value="1"/>
</dbReference>
<dbReference type="PANTHER" id="PTHR36180:SF2">
    <property type="entry name" value="BRO FAMILY PROTEIN"/>
    <property type="match status" value="1"/>
</dbReference>
<dbReference type="EMBL" id="FRBD01000012">
    <property type="protein sequence ID" value="SHK79856.1"/>
    <property type="molecule type" value="Genomic_DNA"/>
</dbReference>
<sequence>MEIQVFKNEMFGEVRTLINEKGEPFFVGSDVAGVLGYSDPQKAVKMHVDDDDKLTRRIVVSGQNRSAIIINESGLYSLVLSSKMPQAKEFKHWVTSEVLPQIRQTGGYLPTRNPRTGEALTDNEIVEAANKILARTISRANLPADDCFTVSQMADMLGITANMLNHFLVDKGVQFWNGCRYKLKAKYADCGYDEIRYFFYHGLEGQGKQRPYMVWTPEGRDFVVSLFNK</sequence>
<dbReference type="PROSITE" id="PS51750">
    <property type="entry name" value="BRO_N"/>
    <property type="match status" value="1"/>
</dbReference>
<dbReference type="Proteomes" id="UP000184130">
    <property type="component" value="Unassembled WGS sequence"/>
</dbReference>
<dbReference type="SMART" id="SM01040">
    <property type="entry name" value="Bro-N"/>
    <property type="match status" value="1"/>
</dbReference>
<proteinExistence type="predicted"/>
<reference evidence="2 3" key="1">
    <citation type="submission" date="2016-11" db="EMBL/GenBank/DDBJ databases">
        <authorList>
            <person name="Jaros S."/>
            <person name="Januszkiewicz K."/>
            <person name="Wedrychowicz H."/>
        </authorList>
    </citation>
    <scope>NUCLEOTIDE SEQUENCE [LARGE SCALE GENOMIC DNA]</scope>
    <source>
        <strain evidence="2 3">KHT3</strain>
    </source>
</reference>
<dbReference type="GO" id="GO:0003677">
    <property type="term" value="F:DNA binding"/>
    <property type="evidence" value="ECO:0007669"/>
    <property type="project" value="InterPro"/>
</dbReference>
<dbReference type="InterPro" id="IPR003497">
    <property type="entry name" value="BRO_N_domain"/>
</dbReference>
<dbReference type="PANTHER" id="PTHR36180">
    <property type="entry name" value="DNA-BINDING PROTEIN-RELATED-RELATED"/>
    <property type="match status" value="1"/>
</dbReference>
<accession>A0A1M6VEZ5</accession>
<dbReference type="RefSeq" id="WP_073208631.1">
    <property type="nucleotide sequence ID" value="NZ_FRBD01000012.1"/>
</dbReference>
<gene>
    <name evidence="2" type="ORF">SAMN05216463_11279</name>
</gene>
<evidence type="ECO:0000313" key="3">
    <source>
        <dbReference type="Proteomes" id="UP000184130"/>
    </source>
</evidence>